<proteinExistence type="predicted"/>
<feature type="signal peptide" evidence="6">
    <location>
        <begin position="1"/>
        <end position="27"/>
    </location>
</feature>
<keyword evidence="2" id="KW-1003">Cell membrane</keyword>
<accession>A0A512E014</accession>
<dbReference type="SUPFAM" id="SSF54862">
    <property type="entry name" value="4Fe-4S ferredoxins"/>
    <property type="match status" value="1"/>
</dbReference>
<feature type="compositionally biased region" description="Basic and acidic residues" evidence="4">
    <location>
        <begin position="761"/>
        <end position="771"/>
    </location>
</feature>
<evidence type="ECO:0000313" key="8">
    <source>
        <dbReference type="EMBL" id="GEO41800.1"/>
    </source>
</evidence>
<evidence type="ECO:0000256" key="1">
    <source>
        <dbReference type="ARBA" id="ARBA00004236"/>
    </source>
</evidence>
<dbReference type="InterPro" id="IPR011399">
    <property type="entry name" value="NosR"/>
</dbReference>
<comment type="subcellular location">
    <subcellularLocation>
        <location evidence="1">Cell membrane</location>
    </subcellularLocation>
</comment>
<keyword evidence="5" id="KW-1133">Transmembrane helix</keyword>
<gene>
    <name evidence="8" type="primary">nosR_3</name>
    <name evidence="8" type="ORF">SAE02_59480</name>
</gene>
<keyword evidence="9" id="KW-1185">Reference proteome</keyword>
<dbReference type="InterPro" id="IPR007329">
    <property type="entry name" value="FMN-bd"/>
</dbReference>
<dbReference type="GO" id="GO:0010181">
    <property type="term" value="F:FMN binding"/>
    <property type="evidence" value="ECO:0007669"/>
    <property type="project" value="InterPro"/>
</dbReference>
<feature type="transmembrane region" description="Helical" evidence="5">
    <location>
        <begin position="519"/>
        <end position="541"/>
    </location>
</feature>
<evidence type="ECO:0000256" key="6">
    <source>
        <dbReference type="SAM" id="SignalP"/>
    </source>
</evidence>
<dbReference type="GO" id="GO:0003677">
    <property type="term" value="F:DNA binding"/>
    <property type="evidence" value="ECO:0007669"/>
    <property type="project" value="InterPro"/>
</dbReference>
<feature type="region of interest" description="Disordered" evidence="4">
    <location>
        <begin position="728"/>
        <end position="771"/>
    </location>
</feature>
<dbReference type="SMART" id="SM00900">
    <property type="entry name" value="FMN_bind"/>
    <property type="match status" value="1"/>
</dbReference>
<dbReference type="GO" id="GO:0005886">
    <property type="term" value="C:plasma membrane"/>
    <property type="evidence" value="ECO:0007669"/>
    <property type="project" value="UniProtKB-SubCell"/>
</dbReference>
<protein>
    <submittedName>
        <fullName evidence="8">FMN-binding protein</fullName>
    </submittedName>
</protein>
<feature type="transmembrane region" description="Helical" evidence="5">
    <location>
        <begin position="449"/>
        <end position="469"/>
    </location>
</feature>
<dbReference type="PANTHER" id="PTHR30224:SF4">
    <property type="entry name" value="ELECTRON TRANSPORT PROTEIN YCCM-RELATED"/>
    <property type="match status" value="1"/>
</dbReference>
<feature type="transmembrane region" description="Helical" evidence="5">
    <location>
        <begin position="481"/>
        <end position="499"/>
    </location>
</feature>
<dbReference type="PROSITE" id="PS51379">
    <property type="entry name" value="4FE4S_FER_2"/>
    <property type="match status" value="1"/>
</dbReference>
<feature type="transmembrane region" description="Helical" evidence="5">
    <location>
        <begin position="624"/>
        <end position="641"/>
    </location>
</feature>
<evidence type="ECO:0000313" key="9">
    <source>
        <dbReference type="Proteomes" id="UP000321523"/>
    </source>
</evidence>
<feature type="transmembrane region" description="Helical" evidence="5">
    <location>
        <begin position="587"/>
        <end position="604"/>
    </location>
</feature>
<keyword evidence="6" id="KW-0732">Signal</keyword>
<keyword evidence="3 5" id="KW-0472">Membrane</keyword>
<evidence type="ECO:0000256" key="2">
    <source>
        <dbReference type="ARBA" id="ARBA00022475"/>
    </source>
</evidence>
<feature type="chain" id="PRO_5022225960" evidence="6">
    <location>
        <begin position="28"/>
        <end position="771"/>
    </location>
</feature>
<reference evidence="8 9" key="1">
    <citation type="submission" date="2019-07" db="EMBL/GenBank/DDBJ databases">
        <title>Whole genome shotgun sequence of Skermanella aerolata NBRC 106429.</title>
        <authorList>
            <person name="Hosoyama A."/>
            <person name="Uohara A."/>
            <person name="Ohji S."/>
            <person name="Ichikawa N."/>
        </authorList>
    </citation>
    <scope>NUCLEOTIDE SEQUENCE [LARGE SCALE GENOMIC DNA]</scope>
    <source>
        <strain evidence="8 9">NBRC 106429</strain>
    </source>
</reference>
<organism evidence="8 9">
    <name type="scientific">Skermanella aerolata</name>
    <dbReference type="NCBI Taxonomy" id="393310"/>
    <lineage>
        <taxon>Bacteria</taxon>
        <taxon>Pseudomonadati</taxon>
        <taxon>Pseudomonadota</taxon>
        <taxon>Alphaproteobacteria</taxon>
        <taxon>Rhodospirillales</taxon>
        <taxon>Azospirillaceae</taxon>
        <taxon>Skermanella</taxon>
    </lineage>
</organism>
<feature type="region of interest" description="Disordered" evidence="4">
    <location>
        <begin position="404"/>
        <end position="426"/>
    </location>
</feature>
<dbReference type="Proteomes" id="UP000321523">
    <property type="component" value="Unassembled WGS sequence"/>
</dbReference>
<dbReference type="EMBL" id="BJYZ01000031">
    <property type="protein sequence ID" value="GEO41800.1"/>
    <property type="molecule type" value="Genomic_DNA"/>
</dbReference>
<evidence type="ECO:0000259" key="7">
    <source>
        <dbReference type="PROSITE" id="PS51379"/>
    </source>
</evidence>
<dbReference type="GO" id="GO:0045893">
    <property type="term" value="P:positive regulation of DNA-templated transcription"/>
    <property type="evidence" value="ECO:0007669"/>
    <property type="project" value="InterPro"/>
</dbReference>
<name>A0A512E014_9PROT</name>
<dbReference type="RefSeq" id="WP_084721306.1">
    <property type="nucleotide sequence ID" value="NZ_BJYZ01000031.1"/>
</dbReference>
<dbReference type="PANTHER" id="PTHR30224">
    <property type="entry name" value="ELECTRON TRANSPORT PROTEIN"/>
    <property type="match status" value="1"/>
</dbReference>
<dbReference type="PIRSF" id="PIRSF036354">
    <property type="entry name" value="NosR"/>
    <property type="match status" value="1"/>
</dbReference>
<dbReference type="AlphaFoldDB" id="A0A512E014"/>
<comment type="caution">
    <text evidence="8">The sequence shown here is derived from an EMBL/GenBank/DDBJ whole genome shotgun (WGS) entry which is preliminary data.</text>
</comment>
<evidence type="ECO:0000256" key="4">
    <source>
        <dbReference type="SAM" id="MobiDB-lite"/>
    </source>
</evidence>
<evidence type="ECO:0000256" key="5">
    <source>
        <dbReference type="SAM" id="Phobius"/>
    </source>
</evidence>
<sequence>MTGKVRLLLLTFMVIAMTCMLPAVSSAQQTANLDNFLATVEPAQVFPEADRFGPLQGSPPVVPAYRGDRLLGYAFLNSDFVNAVGYSGKPIHIVVGLDLDGTIAGARLVEHKEPIVLIGIPERKITAFIDGFIGRNALRPSSTTDTGTSVDIVSGATVTVLVMGDSIMRSAGRVAQLRGLGGAQPEVTAAIPRPARTIDLTTAEIRDWESLVGDGSLRRLHLTVGDINEAFVRSGNEAAVARPEPGEPDATFIDLYTALVSAPTIGRSLLGETAYDRLRKRLKPGQQAILVAGNGSYSFKGSGYVRGGIFDRIEVIQDQETIRFRDRNHERINQIAADGAPRFQEISIFAVPEGTELNPVEPWRLQLLVQRSVGARDKAFLTFDVTYQVPERYVRTEQRAVVADTPDIPAEDATNQAAPAQGIPSPAQITGAPDQPLWQRIWRSSTVDIAILGTSLGVLTGIFFFQHQLVKRPRLYDRVRLAFLTFTLFWLGWWVTAQLSVVNVLTFTNALITGFSWDYFLLSPLVFLLWSAVAVSMLFWARGAFCGWLCPFGALQELTNRIGRTFFKVPQIRVPWGLHERLWPIKYIIFLGLFGLSLYSLTFAEQVSEVEPFKTAIVLRFVREWPFVTFAVGLLVANLFIERFFCRYLCPLGAALAIPARLRMFDWLRRYRECGNPCQRCANECPVQSIHPEGHINVNECISCMHCQMLYHHDHKCPVVIQKRLKREKRQAMSSPTAQPGGRKAEISGLPDGRLQAVPARGDDLLQSTKE</sequence>
<dbReference type="Pfam" id="PF04205">
    <property type="entry name" value="FMN_bind"/>
    <property type="match status" value="1"/>
</dbReference>
<dbReference type="Pfam" id="PF12801">
    <property type="entry name" value="Fer4_5"/>
    <property type="match status" value="2"/>
</dbReference>
<dbReference type="InterPro" id="IPR052378">
    <property type="entry name" value="NosR_regulator"/>
</dbReference>
<evidence type="ECO:0000256" key="3">
    <source>
        <dbReference type="ARBA" id="ARBA00023136"/>
    </source>
</evidence>
<feature type="domain" description="4Fe-4S ferredoxin-type" evidence="7">
    <location>
        <begin position="665"/>
        <end position="695"/>
    </location>
</feature>
<keyword evidence="5" id="KW-0812">Transmembrane</keyword>
<dbReference type="InterPro" id="IPR017896">
    <property type="entry name" value="4Fe4S_Fe-S-bd"/>
</dbReference>